<protein>
    <submittedName>
        <fullName evidence="1">Uncharacterized protein</fullName>
    </submittedName>
</protein>
<accession>A0A166C5D4</accession>
<evidence type="ECO:0000313" key="1">
    <source>
        <dbReference type="EMBL" id="KZT37096.1"/>
    </source>
</evidence>
<name>A0A166C5D4_9AGAM</name>
<sequence>MHHYTVKSWLNFEGNDTIALEGKYAATEHNHLTRIWDWRSDLYGAYRWEIATEWFELQQPIGGRVDISIHPPYIFLLHSELRIFAAFKIPTLTSTDPILTEEVPFIRPHLICPLSLPTIFAVQFINPWTYASDSSVSLSSSGITQTSISFYLTVVERITRRLQFLRYDVCVWSHPLTGAHVQVPTLRQRISLDTRDNHDLISPSVVSDELSTFWGTSTGIVYVPDRVESLNSSSFGGIEYQVAAVMSQRISQSGDNGPITKPRIAIDAISGKSGRDRPR</sequence>
<reference evidence="1 2" key="1">
    <citation type="journal article" date="2016" name="Mol. Biol. Evol.">
        <title>Comparative Genomics of Early-Diverging Mushroom-Forming Fungi Provides Insights into the Origins of Lignocellulose Decay Capabilities.</title>
        <authorList>
            <person name="Nagy L.G."/>
            <person name="Riley R."/>
            <person name="Tritt A."/>
            <person name="Adam C."/>
            <person name="Daum C."/>
            <person name="Floudas D."/>
            <person name="Sun H."/>
            <person name="Yadav J.S."/>
            <person name="Pangilinan J."/>
            <person name="Larsson K.H."/>
            <person name="Matsuura K."/>
            <person name="Barry K."/>
            <person name="Labutti K."/>
            <person name="Kuo R."/>
            <person name="Ohm R.A."/>
            <person name="Bhattacharya S.S."/>
            <person name="Shirouzu T."/>
            <person name="Yoshinaga Y."/>
            <person name="Martin F.M."/>
            <person name="Grigoriev I.V."/>
            <person name="Hibbett D.S."/>
        </authorList>
    </citation>
    <scope>NUCLEOTIDE SEQUENCE [LARGE SCALE GENOMIC DNA]</scope>
    <source>
        <strain evidence="1 2">HHB10207 ss-3</strain>
    </source>
</reference>
<proteinExistence type="predicted"/>
<dbReference type="EMBL" id="KV428091">
    <property type="protein sequence ID" value="KZT37096.1"/>
    <property type="molecule type" value="Genomic_DNA"/>
</dbReference>
<dbReference type="AlphaFoldDB" id="A0A166C5D4"/>
<evidence type="ECO:0000313" key="2">
    <source>
        <dbReference type="Proteomes" id="UP000076798"/>
    </source>
</evidence>
<keyword evidence="2" id="KW-1185">Reference proteome</keyword>
<organism evidence="1 2">
    <name type="scientific">Sistotremastrum suecicum HHB10207 ss-3</name>
    <dbReference type="NCBI Taxonomy" id="1314776"/>
    <lineage>
        <taxon>Eukaryota</taxon>
        <taxon>Fungi</taxon>
        <taxon>Dikarya</taxon>
        <taxon>Basidiomycota</taxon>
        <taxon>Agaricomycotina</taxon>
        <taxon>Agaricomycetes</taxon>
        <taxon>Sistotremastrales</taxon>
        <taxon>Sistotremastraceae</taxon>
        <taxon>Sistotremastrum</taxon>
    </lineage>
</organism>
<dbReference type="Proteomes" id="UP000076798">
    <property type="component" value="Unassembled WGS sequence"/>
</dbReference>
<gene>
    <name evidence="1" type="ORF">SISSUDRAFT_887272</name>
</gene>